<evidence type="ECO:0008006" key="3">
    <source>
        <dbReference type="Google" id="ProtNLM"/>
    </source>
</evidence>
<dbReference type="OrthoDB" id="8526168at2"/>
<proteinExistence type="predicted"/>
<protein>
    <recommendedName>
        <fullName evidence="3">Monoheme cytochrome SoxX</fullName>
    </recommendedName>
</protein>
<sequence length="543" mass="58650">MFANLLAKQLFYVTSDQLHAYQWQHGTLSGPDVFPATRAGLDDFLAYLDSQGGRPAYLLTDLIEEDFTRLLLPHVGGRAGRKLRARRLVQQYRDTPYRTAHVQGRSEEGRRDDMVLFTALTNPLLLTPWVDAMELMQTPLAGIYSTALMGRDVLRLATARHRHILLVTRQAAGLRQTYFRAGAVKFSRLVHGTPVAGPVRALAEETRKTQQFLTSVRLLERGDVLHVVVLADPELAAGLSAGVENGAETIYRIVSVDTVLPAPRAGRLFGIADQPAAGPGGTGATGGAVASATDTLMLSLLARQAPASHYPTGAAGNYYRLWRVRLSLFASSVVLAAAGVAWSVANVASHVIARDHAEALQSETRHYRASYNASMSSMPPTVDKTANMRAAVSIDRMVARQGPWPMQMVGMVSATLERSPQIRLIQLDWRAAVPGAPTVSPGGAPGAAGLVAPTSSFALGIPTAPQQTLRLQAEVVSAPNDYRRVLGEMNAFAQRLAGMPRMSVEIVQLPFDIRPNVKLSGSVGTPTTNPDENKFTLDITWTP</sequence>
<dbReference type="EMBL" id="VLLB01000001">
    <property type="protein sequence ID" value="TWI69458.1"/>
    <property type="molecule type" value="Genomic_DNA"/>
</dbReference>
<accession>A0A562RK82</accession>
<evidence type="ECO:0000313" key="1">
    <source>
        <dbReference type="EMBL" id="TWI69458.1"/>
    </source>
</evidence>
<gene>
    <name evidence="1" type="ORF">IP91_00526</name>
</gene>
<reference evidence="1 2" key="1">
    <citation type="journal article" date="2015" name="Stand. Genomic Sci.">
        <title>Genomic Encyclopedia of Bacterial and Archaeal Type Strains, Phase III: the genomes of soil and plant-associated and newly described type strains.</title>
        <authorList>
            <person name="Whitman W.B."/>
            <person name="Woyke T."/>
            <person name="Klenk H.P."/>
            <person name="Zhou Y."/>
            <person name="Lilburn T.G."/>
            <person name="Beck B.J."/>
            <person name="De Vos P."/>
            <person name="Vandamme P."/>
            <person name="Eisen J.A."/>
            <person name="Garrity G."/>
            <person name="Hugenholtz P."/>
            <person name="Kyrpides N.C."/>
        </authorList>
    </citation>
    <scope>NUCLEOTIDE SEQUENCE [LARGE SCALE GENOMIC DNA]</scope>
    <source>
        <strain evidence="1 2">CGMCC 1.10822</strain>
    </source>
</reference>
<dbReference type="Proteomes" id="UP000318431">
    <property type="component" value="Unassembled WGS sequence"/>
</dbReference>
<evidence type="ECO:0000313" key="2">
    <source>
        <dbReference type="Proteomes" id="UP000318431"/>
    </source>
</evidence>
<keyword evidence="2" id="KW-1185">Reference proteome</keyword>
<comment type="caution">
    <text evidence="1">The sequence shown here is derived from an EMBL/GenBank/DDBJ whole genome shotgun (WGS) entry which is preliminary data.</text>
</comment>
<organism evidence="1 2">
    <name type="scientific">Pseudoduganella lurida</name>
    <dbReference type="NCBI Taxonomy" id="1036180"/>
    <lineage>
        <taxon>Bacteria</taxon>
        <taxon>Pseudomonadati</taxon>
        <taxon>Pseudomonadota</taxon>
        <taxon>Betaproteobacteria</taxon>
        <taxon>Burkholderiales</taxon>
        <taxon>Oxalobacteraceae</taxon>
        <taxon>Telluria group</taxon>
        <taxon>Pseudoduganella</taxon>
    </lineage>
</organism>
<name>A0A562RK82_9BURK</name>
<dbReference type="AlphaFoldDB" id="A0A562RK82"/>
<dbReference type="RefSeq" id="WP_145647218.1">
    <property type="nucleotide sequence ID" value="NZ_VLLB01000001.1"/>
</dbReference>